<dbReference type="Proteomes" id="UP000063229">
    <property type="component" value="Chromosome"/>
</dbReference>
<dbReference type="RefSeq" id="WP_060782556.1">
    <property type="nucleotide sequence ID" value="NZ_CP014135.1"/>
</dbReference>
<proteinExistence type="predicted"/>
<accession>A0A0X1SZI1</accession>
<evidence type="ECO:0000313" key="1">
    <source>
        <dbReference type="EMBL" id="AMB85217.1"/>
    </source>
</evidence>
<name>A0A0X1SZI1_PSEAA</name>
<keyword evidence="2" id="KW-1185">Reference proteome</keyword>
<protein>
    <recommendedName>
        <fullName evidence="3">TetR family transcriptional regulator</fullName>
    </recommendedName>
</protein>
<sequence length="110" mass="13027">MNALESEILKNKNDLIEGTFCFELFEEKNFNEILFSKLIIDIEEALKKSAPKPSIELKEFLVWFVMGMMHCIICHNDSNDSYKIQDFSMEKWHETYEIKLNGILMMLIKN</sequence>
<evidence type="ECO:0000313" key="2">
    <source>
        <dbReference type="Proteomes" id="UP000063229"/>
    </source>
</evidence>
<organism evidence="1 2">
    <name type="scientific">Pseudomonas agarici</name>
    <dbReference type="NCBI Taxonomy" id="46677"/>
    <lineage>
        <taxon>Bacteria</taxon>
        <taxon>Pseudomonadati</taxon>
        <taxon>Pseudomonadota</taxon>
        <taxon>Gammaproteobacteria</taxon>
        <taxon>Pseudomonadales</taxon>
        <taxon>Pseudomonadaceae</taxon>
        <taxon>Pseudomonas</taxon>
    </lineage>
</organism>
<evidence type="ECO:0008006" key="3">
    <source>
        <dbReference type="Google" id="ProtNLM"/>
    </source>
</evidence>
<dbReference type="AlphaFoldDB" id="A0A0X1SZI1"/>
<gene>
    <name evidence="1" type="ORF">AWM79_07820</name>
</gene>
<dbReference type="KEGG" id="pagb:AWM79_07820"/>
<dbReference type="OrthoDB" id="1077438at2"/>
<dbReference type="EMBL" id="CP014135">
    <property type="protein sequence ID" value="AMB85217.1"/>
    <property type="molecule type" value="Genomic_DNA"/>
</dbReference>
<reference evidence="1 2" key="1">
    <citation type="submission" date="2016-01" db="EMBL/GenBank/DDBJ databases">
        <authorList>
            <person name="McClelland M."/>
            <person name="Jain A."/>
            <person name="Saraogi P."/>
            <person name="Mendelson R."/>
            <person name="Westerman R."/>
            <person name="SanMiguel P."/>
            <person name="Csonka L."/>
        </authorList>
    </citation>
    <scope>NUCLEOTIDE SEQUENCE [LARGE SCALE GENOMIC DNA]</scope>
    <source>
        <strain evidence="1 2">NCPPB 2472</strain>
    </source>
</reference>